<proteinExistence type="predicted"/>
<sequence length="73" mass="8224">MLKPPKKTLFSALLFPEVRNAQRGLSFSVDTAPGRKVLSHILGLFAFEKLVRVSSRWKTSQTSWCDTDKPCIS</sequence>
<dbReference type="EMBL" id="KQ947421">
    <property type="protein sequence ID" value="KUJ13681.1"/>
    <property type="molecule type" value="Genomic_DNA"/>
</dbReference>
<name>A0A194X0F4_MOLSC</name>
<dbReference type="AlphaFoldDB" id="A0A194X0F4"/>
<dbReference type="Proteomes" id="UP000070700">
    <property type="component" value="Unassembled WGS sequence"/>
</dbReference>
<dbReference type="KEGG" id="psco:LY89DRAFT_687078"/>
<protein>
    <submittedName>
        <fullName evidence="1">Uncharacterized protein</fullName>
    </submittedName>
</protein>
<gene>
    <name evidence="1" type="ORF">LY89DRAFT_687078</name>
</gene>
<dbReference type="InParanoid" id="A0A194X0F4"/>
<evidence type="ECO:0000313" key="2">
    <source>
        <dbReference type="Proteomes" id="UP000070700"/>
    </source>
</evidence>
<keyword evidence="2" id="KW-1185">Reference proteome</keyword>
<dbReference type="GeneID" id="28825146"/>
<evidence type="ECO:0000313" key="1">
    <source>
        <dbReference type="EMBL" id="KUJ13681.1"/>
    </source>
</evidence>
<reference evidence="1 2" key="1">
    <citation type="submission" date="2015-10" db="EMBL/GenBank/DDBJ databases">
        <title>Full genome of DAOMC 229536 Phialocephala scopiformis, a fungal endophyte of spruce producing the potent anti-insectan compound rugulosin.</title>
        <authorList>
            <consortium name="DOE Joint Genome Institute"/>
            <person name="Walker A.K."/>
            <person name="Frasz S.L."/>
            <person name="Seifert K.A."/>
            <person name="Miller J.D."/>
            <person name="Mondo S.J."/>
            <person name="Labutti K."/>
            <person name="Lipzen A."/>
            <person name="Dockter R."/>
            <person name="Kennedy M."/>
            <person name="Grigoriev I.V."/>
            <person name="Spatafora J.W."/>
        </authorList>
    </citation>
    <scope>NUCLEOTIDE SEQUENCE [LARGE SCALE GENOMIC DNA]</scope>
    <source>
        <strain evidence="1 2">CBS 120377</strain>
    </source>
</reference>
<organism evidence="1 2">
    <name type="scientific">Mollisia scopiformis</name>
    <name type="common">Conifer needle endophyte fungus</name>
    <name type="synonym">Phialocephala scopiformis</name>
    <dbReference type="NCBI Taxonomy" id="149040"/>
    <lineage>
        <taxon>Eukaryota</taxon>
        <taxon>Fungi</taxon>
        <taxon>Dikarya</taxon>
        <taxon>Ascomycota</taxon>
        <taxon>Pezizomycotina</taxon>
        <taxon>Leotiomycetes</taxon>
        <taxon>Helotiales</taxon>
        <taxon>Mollisiaceae</taxon>
        <taxon>Mollisia</taxon>
    </lineage>
</organism>
<accession>A0A194X0F4</accession>
<dbReference type="RefSeq" id="XP_018068036.1">
    <property type="nucleotide sequence ID" value="XM_018215420.1"/>
</dbReference>